<comment type="similarity">
    <text evidence="1">Belongs to the phage antitermination Q type 1 family.</text>
</comment>
<evidence type="ECO:0000313" key="5">
    <source>
        <dbReference type="EMBL" id="MDP4545852.1"/>
    </source>
</evidence>
<gene>
    <name evidence="5" type="ORF">Q8P09_12280</name>
</gene>
<dbReference type="Proteomes" id="UP001228171">
    <property type="component" value="Unassembled WGS sequence"/>
</dbReference>
<keyword evidence="6" id="KW-1185">Reference proteome</keyword>
<comment type="caution">
    <text evidence="5">The sequence shown here is derived from an EMBL/GenBank/DDBJ whole genome shotgun (WGS) entry which is preliminary data.</text>
</comment>
<evidence type="ECO:0000256" key="1">
    <source>
        <dbReference type="ARBA" id="ARBA00010234"/>
    </source>
</evidence>
<dbReference type="EMBL" id="JAVAJI010000027">
    <property type="protein sequence ID" value="MDP4545852.1"/>
    <property type="molecule type" value="Genomic_DNA"/>
</dbReference>
<evidence type="ECO:0000256" key="2">
    <source>
        <dbReference type="ARBA" id="ARBA00023015"/>
    </source>
</evidence>
<keyword evidence="4" id="KW-0804">Transcription</keyword>
<protein>
    <submittedName>
        <fullName evidence="5">Antiterminator Q family protein</fullName>
    </submittedName>
</protein>
<name>A0ABT9HJN9_9GAMM</name>
<evidence type="ECO:0000256" key="3">
    <source>
        <dbReference type="ARBA" id="ARBA00023125"/>
    </source>
</evidence>
<dbReference type="Pfam" id="PF06530">
    <property type="entry name" value="Phage_antitermQ"/>
    <property type="match status" value="1"/>
</dbReference>
<proteinExistence type="inferred from homology"/>
<accession>A0ABT9HJN9</accession>
<organism evidence="5 6">
    <name type="scientific">Psychrobacter faecalis</name>
    <dbReference type="NCBI Taxonomy" id="180588"/>
    <lineage>
        <taxon>Bacteria</taxon>
        <taxon>Pseudomonadati</taxon>
        <taxon>Pseudomonadota</taxon>
        <taxon>Gammaproteobacteria</taxon>
        <taxon>Moraxellales</taxon>
        <taxon>Moraxellaceae</taxon>
        <taxon>Psychrobacter</taxon>
    </lineage>
</organism>
<dbReference type="InterPro" id="IPR010534">
    <property type="entry name" value="Phage_933W_GpQ"/>
</dbReference>
<evidence type="ECO:0000256" key="4">
    <source>
        <dbReference type="ARBA" id="ARBA00023163"/>
    </source>
</evidence>
<sequence length="127" mass="14423">MSELNVQQLLINFGAWVRDDNNDLGYGNPFNAILAAAPHLADDEEDCEQPVQFKNAGHMTDLDAAVVDTVLIRLAERHYHLYVLLMAHYVKQWSERKIARKMVMSRNQVGKDVCKAEGVLEGLLMRL</sequence>
<keyword evidence="2" id="KW-0805">Transcription regulation</keyword>
<keyword evidence="3" id="KW-0238">DNA-binding</keyword>
<evidence type="ECO:0000313" key="6">
    <source>
        <dbReference type="Proteomes" id="UP001228171"/>
    </source>
</evidence>
<dbReference type="RefSeq" id="WP_305936048.1">
    <property type="nucleotide sequence ID" value="NZ_JAVAJI010000027.1"/>
</dbReference>
<reference evidence="5 6" key="1">
    <citation type="submission" date="2023-08" db="EMBL/GenBank/DDBJ databases">
        <authorList>
            <person name="Kumar R."/>
        </authorList>
    </citation>
    <scope>NUCLEOTIDE SEQUENCE [LARGE SCALE GENOMIC DNA]</scope>
    <source>
        <strain evidence="5 6">LUR13</strain>
    </source>
</reference>